<name>A0A9D9IFR1_9BACT</name>
<dbReference type="EMBL" id="JADIMB010000057">
    <property type="protein sequence ID" value="MBO8470908.1"/>
    <property type="molecule type" value="Genomic_DNA"/>
</dbReference>
<feature type="region of interest" description="Disordered" evidence="1">
    <location>
        <begin position="251"/>
        <end position="355"/>
    </location>
</feature>
<dbReference type="Proteomes" id="UP000823603">
    <property type="component" value="Unassembled WGS sequence"/>
</dbReference>
<feature type="compositionally biased region" description="Basic and acidic residues" evidence="1">
    <location>
        <begin position="251"/>
        <end position="276"/>
    </location>
</feature>
<evidence type="ECO:0000313" key="2">
    <source>
        <dbReference type="EMBL" id="MBO8470908.1"/>
    </source>
</evidence>
<evidence type="ECO:0000313" key="3">
    <source>
        <dbReference type="Proteomes" id="UP000823603"/>
    </source>
</evidence>
<sequence>MAPGALSAQEKEKDPETEYLGKERWAYKTNALEWLLTIPNFGVEYDLSKSVYNRMTIGLSAKYNWNTTHNYAAPMVFNVTEIRPEFRYYWRQTQKPPKSPDDTAKVGFGKWLRDNVFTTDRKNPKDWRAYYIGGYLNGGTYSFKLGKEGRQGQMYGIGVTFGYGIPLYKYERCAIDLDLGMSLGLALTRYDAYAHNPDGNYYTVLPEKSRGGLYMVPYPVISELRVAFVFRKKSIEDKYIRVDQDKLREKMDRRDAREMRRDSIRLQKSLDREQPDALKAAPEESADLQSGHEVPDMQPARPDGRKGEPEVKEASSAKAGKARKEDRPAKPEKVKKGTGSKIFQKKTSVKEEDGQ</sequence>
<dbReference type="InterPro" id="IPR021958">
    <property type="entry name" value="DUF3575"/>
</dbReference>
<organism evidence="2 3">
    <name type="scientific">Candidatus Cryptobacteroides faecavium</name>
    <dbReference type="NCBI Taxonomy" id="2840762"/>
    <lineage>
        <taxon>Bacteria</taxon>
        <taxon>Pseudomonadati</taxon>
        <taxon>Bacteroidota</taxon>
        <taxon>Bacteroidia</taxon>
        <taxon>Bacteroidales</taxon>
        <taxon>Candidatus Cryptobacteroides</taxon>
    </lineage>
</organism>
<gene>
    <name evidence="2" type="ORF">IAB82_03825</name>
</gene>
<accession>A0A9D9IFR1</accession>
<dbReference type="AlphaFoldDB" id="A0A9D9IFR1"/>
<comment type="caution">
    <text evidence="2">The sequence shown here is derived from an EMBL/GenBank/DDBJ whole genome shotgun (WGS) entry which is preliminary data.</text>
</comment>
<protein>
    <submittedName>
        <fullName evidence="2">DUF3575 domain-containing protein</fullName>
    </submittedName>
</protein>
<feature type="compositionally biased region" description="Basic and acidic residues" evidence="1">
    <location>
        <begin position="322"/>
        <end position="335"/>
    </location>
</feature>
<evidence type="ECO:0000256" key="1">
    <source>
        <dbReference type="SAM" id="MobiDB-lite"/>
    </source>
</evidence>
<proteinExistence type="predicted"/>
<dbReference type="Pfam" id="PF12099">
    <property type="entry name" value="DUF3575"/>
    <property type="match status" value="2"/>
</dbReference>
<reference evidence="2" key="2">
    <citation type="journal article" date="2021" name="PeerJ">
        <title>Extensive microbial diversity within the chicken gut microbiome revealed by metagenomics and culture.</title>
        <authorList>
            <person name="Gilroy R."/>
            <person name="Ravi A."/>
            <person name="Getino M."/>
            <person name="Pursley I."/>
            <person name="Horton D.L."/>
            <person name="Alikhan N.F."/>
            <person name="Baker D."/>
            <person name="Gharbi K."/>
            <person name="Hall N."/>
            <person name="Watson M."/>
            <person name="Adriaenssens E.M."/>
            <person name="Foster-Nyarko E."/>
            <person name="Jarju S."/>
            <person name="Secka A."/>
            <person name="Antonio M."/>
            <person name="Oren A."/>
            <person name="Chaudhuri R.R."/>
            <person name="La Ragione R."/>
            <person name="Hildebrand F."/>
            <person name="Pallen M.J."/>
        </authorList>
    </citation>
    <scope>NUCLEOTIDE SEQUENCE</scope>
    <source>
        <strain evidence="2">B2-22910</strain>
    </source>
</reference>
<reference evidence="2" key="1">
    <citation type="submission" date="2020-10" db="EMBL/GenBank/DDBJ databases">
        <authorList>
            <person name="Gilroy R."/>
        </authorList>
    </citation>
    <scope>NUCLEOTIDE SEQUENCE</scope>
    <source>
        <strain evidence="2">B2-22910</strain>
    </source>
</reference>
<feature type="compositionally biased region" description="Basic and acidic residues" evidence="1">
    <location>
        <begin position="302"/>
        <end position="315"/>
    </location>
</feature>